<dbReference type="GO" id="GO:0031177">
    <property type="term" value="F:phosphopantetheine binding"/>
    <property type="evidence" value="ECO:0007669"/>
    <property type="project" value="TreeGrafter"/>
</dbReference>
<accession>A0A3M5KX31</accession>
<dbReference type="GO" id="GO:0044550">
    <property type="term" value="P:secondary metabolite biosynthetic process"/>
    <property type="evidence" value="ECO:0007669"/>
    <property type="project" value="TreeGrafter"/>
</dbReference>
<dbReference type="InterPro" id="IPR001242">
    <property type="entry name" value="Condensation_dom"/>
</dbReference>
<dbReference type="Gene3D" id="3.30.559.30">
    <property type="entry name" value="Nonribosomal peptide synthetase, condensation domain"/>
    <property type="match status" value="1"/>
</dbReference>
<sequence length="276" mass="29836">LRTQARQLGVSAASLHHLAWARVLGSASGREDVVFGTVLLGRMQSGLGADRALGMFINTLPLRVDVSTCTVRQAVRQTHARLTALLGHEHAPLVLAQRCSAVPAASPLFSALLNYRHSPAREASGGDRWADTQVLDVRERTNYPLTLSVDDQGEGFLLSVQVAAGFDGQRICGYMQTALSHLVEALECTPDSAVRDLPVVPETERQQLLVAFNDTPLDYPRQQTVHAMIEARAASAPESVAAQVGDHRLHYGELNHRANALAHHLISLGVGVDDRV</sequence>
<dbReference type="EMBL" id="RBTH01000348">
    <property type="protein sequence ID" value="RMT40321.1"/>
    <property type="molecule type" value="Genomic_DNA"/>
</dbReference>
<feature type="non-terminal residue" evidence="2">
    <location>
        <position position="1"/>
    </location>
</feature>
<gene>
    <name evidence="2" type="ORF">ALP48_02868</name>
</gene>
<dbReference type="SUPFAM" id="SSF56801">
    <property type="entry name" value="Acetyl-CoA synthetase-like"/>
    <property type="match status" value="1"/>
</dbReference>
<evidence type="ECO:0000313" key="3">
    <source>
        <dbReference type="Proteomes" id="UP000268096"/>
    </source>
</evidence>
<dbReference type="PANTHER" id="PTHR45527:SF1">
    <property type="entry name" value="FATTY ACID SYNTHASE"/>
    <property type="match status" value="1"/>
</dbReference>
<reference evidence="2 3" key="1">
    <citation type="submission" date="2018-08" db="EMBL/GenBank/DDBJ databases">
        <title>Recombination of ecologically and evolutionarily significant loci maintains genetic cohesion in the Pseudomonas syringae species complex.</title>
        <authorList>
            <person name="Dillon M."/>
            <person name="Thakur S."/>
            <person name="Almeida R.N.D."/>
            <person name="Weir B.S."/>
            <person name="Guttman D.S."/>
        </authorList>
    </citation>
    <scope>NUCLEOTIDE SEQUENCE [LARGE SCALE GENOMIC DNA]</scope>
    <source>
        <strain evidence="2 3">ICMP 16926</strain>
    </source>
</reference>
<organism evidence="2 3">
    <name type="scientific">Pseudomonas syringae pv. solidagae</name>
    <dbReference type="NCBI Taxonomy" id="264458"/>
    <lineage>
        <taxon>Bacteria</taxon>
        <taxon>Pseudomonadati</taxon>
        <taxon>Pseudomonadota</taxon>
        <taxon>Gammaproteobacteria</taxon>
        <taxon>Pseudomonadales</taxon>
        <taxon>Pseudomonadaceae</taxon>
        <taxon>Pseudomonas</taxon>
        <taxon>Pseudomonas syringae</taxon>
    </lineage>
</organism>
<feature type="domain" description="Condensation" evidence="1">
    <location>
        <begin position="2"/>
        <end position="209"/>
    </location>
</feature>
<evidence type="ECO:0000259" key="1">
    <source>
        <dbReference type="Pfam" id="PF00668"/>
    </source>
</evidence>
<dbReference type="PANTHER" id="PTHR45527">
    <property type="entry name" value="NONRIBOSOMAL PEPTIDE SYNTHETASE"/>
    <property type="match status" value="1"/>
</dbReference>
<proteinExistence type="predicted"/>
<protein>
    <submittedName>
        <fullName evidence="2">Syringopeptin synthetase A</fullName>
    </submittedName>
</protein>
<dbReference type="Gene3D" id="3.40.50.12780">
    <property type="entry name" value="N-terminal domain of ligase-like"/>
    <property type="match status" value="1"/>
</dbReference>
<dbReference type="Pfam" id="PF00668">
    <property type="entry name" value="Condensation"/>
    <property type="match status" value="1"/>
</dbReference>
<dbReference type="SUPFAM" id="SSF52777">
    <property type="entry name" value="CoA-dependent acyltransferases"/>
    <property type="match status" value="1"/>
</dbReference>
<dbReference type="InterPro" id="IPR023213">
    <property type="entry name" value="CAT-like_dom_sf"/>
</dbReference>
<name>A0A3M5KX31_PSESX</name>
<dbReference type="GO" id="GO:0003824">
    <property type="term" value="F:catalytic activity"/>
    <property type="evidence" value="ECO:0007669"/>
    <property type="project" value="InterPro"/>
</dbReference>
<evidence type="ECO:0000313" key="2">
    <source>
        <dbReference type="EMBL" id="RMT40321.1"/>
    </source>
</evidence>
<feature type="non-terminal residue" evidence="2">
    <location>
        <position position="276"/>
    </location>
</feature>
<dbReference type="Gene3D" id="3.30.559.10">
    <property type="entry name" value="Chloramphenicol acetyltransferase-like domain"/>
    <property type="match status" value="1"/>
</dbReference>
<dbReference type="Proteomes" id="UP000268096">
    <property type="component" value="Unassembled WGS sequence"/>
</dbReference>
<comment type="caution">
    <text evidence="2">The sequence shown here is derived from an EMBL/GenBank/DDBJ whole genome shotgun (WGS) entry which is preliminary data.</text>
</comment>
<dbReference type="RefSeq" id="WP_147474971.1">
    <property type="nucleotide sequence ID" value="NZ_RBTH01000348.1"/>
</dbReference>
<dbReference type="InterPro" id="IPR042099">
    <property type="entry name" value="ANL_N_sf"/>
</dbReference>
<dbReference type="GO" id="GO:0005737">
    <property type="term" value="C:cytoplasm"/>
    <property type="evidence" value="ECO:0007669"/>
    <property type="project" value="TreeGrafter"/>
</dbReference>
<dbReference type="AlphaFoldDB" id="A0A3M5KX31"/>
<dbReference type="GO" id="GO:0043041">
    <property type="term" value="P:amino acid activation for nonribosomal peptide biosynthetic process"/>
    <property type="evidence" value="ECO:0007669"/>
    <property type="project" value="TreeGrafter"/>
</dbReference>